<dbReference type="AlphaFoldDB" id="A0A154BLH5"/>
<dbReference type="SUPFAM" id="SSF55486">
    <property type="entry name" value="Metalloproteases ('zincins'), catalytic domain"/>
    <property type="match status" value="1"/>
</dbReference>
<evidence type="ECO:0000313" key="3">
    <source>
        <dbReference type="EMBL" id="KYZ74772.1"/>
    </source>
</evidence>
<evidence type="ECO:0000313" key="4">
    <source>
        <dbReference type="Proteomes" id="UP000076268"/>
    </source>
</evidence>
<sequence length="286" mass="32472">MQKLGPMSLVPVAVIVAAAIFFLTPLRISMAFYPLVRQAAQAKMEYETRNFTVVETPHFAVRYSDGDNEMAQLVAQAAEQAYQPVTTMLGREPNSKTLIVMYPDRSELRKAFGWSGDESAMGVYWGGVIQVLSPRDWMKSGVSANEFSRSGPMVHEFTHLVFDHLTQGNYPRWFTEGLAQYAEYTINDYEWLTATNSLSGHLHTMAELDASFDDLPNQSLAYRESFAAVRYIAEVHGDDALRQVIDQLRAGRKMNQAIQSVLAMNYSEYEQSWQQWAAMNMKHNQK</sequence>
<dbReference type="RefSeq" id="WP_066245837.1">
    <property type="nucleotide sequence ID" value="NZ_LSGP01000028.1"/>
</dbReference>
<organism evidence="3 4">
    <name type="scientific">Anaerosporomusa subterranea</name>
    <dbReference type="NCBI Taxonomy" id="1794912"/>
    <lineage>
        <taxon>Bacteria</taxon>
        <taxon>Bacillati</taxon>
        <taxon>Bacillota</taxon>
        <taxon>Negativicutes</taxon>
        <taxon>Acetonemataceae</taxon>
        <taxon>Anaerosporomusa</taxon>
    </lineage>
</organism>
<evidence type="ECO:0000259" key="2">
    <source>
        <dbReference type="Pfam" id="PF13485"/>
    </source>
</evidence>
<feature type="transmembrane region" description="Helical" evidence="1">
    <location>
        <begin position="12"/>
        <end position="36"/>
    </location>
</feature>
<keyword evidence="1" id="KW-1133">Transmembrane helix</keyword>
<gene>
    <name evidence="3" type="ORF">AXX12_16235</name>
</gene>
<feature type="domain" description="Peptidase MA-like" evidence="2">
    <location>
        <begin position="150"/>
        <end position="277"/>
    </location>
</feature>
<proteinExistence type="predicted"/>
<name>A0A154BLH5_ANASB</name>
<reference evidence="3 4" key="1">
    <citation type="submission" date="2016-02" db="EMBL/GenBank/DDBJ databases">
        <title>Anaerosporomusa subterraneum gen. nov., sp. nov., a spore-forming obligate anaerobe isolated from saprolite.</title>
        <authorList>
            <person name="Choi J.K."/>
            <person name="Shah M."/>
            <person name="Yee N."/>
        </authorList>
    </citation>
    <scope>NUCLEOTIDE SEQUENCE [LARGE SCALE GENOMIC DNA]</scope>
    <source>
        <strain evidence="3 4">RU4</strain>
    </source>
</reference>
<protein>
    <recommendedName>
        <fullName evidence="2">Peptidase MA-like domain-containing protein</fullName>
    </recommendedName>
</protein>
<accession>A0A154BLH5</accession>
<dbReference type="InterPro" id="IPR039568">
    <property type="entry name" value="Peptidase_MA-like_dom"/>
</dbReference>
<keyword evidence="1" id="KW-0812">Transmembrane</keyword>
<dbReference type="EMBL" id="LSGP01000028">
    <property type="protein sequence ID" value="KYZ74772.1"/>
    <property type="molecule type" value="Genomic_DNA"/>
</dbReference>
<dbReference type="Pfam" id="PF13485">
    <property type="entry name" value="Peptidase_MA_2"/>
    <property type="match status" value="1"/>
</dbReference>
<dbReference type="OrthoDB" id="9787613at2"/>
<keyword evidence="1" id="KW-0472">Membrane</keyword>
<comment type="caution">
    <text evidence="3">The sequence shown here is derived from an EMBL/GenBank/DDBJ whole genome shotgun (WGS) entry which is preliminary data.</text>
</comment>
<evidence type="ECO:0000256" key="1">
    <source>
        <dbReference type="SAM" id="Phobius"/>
    </source>
</evidence>
<dbReference type="Proteomes" id="UP000076268">
    <property type="component" value="Unassembled WGS sequence"/>
</dbReference>
<dbReference type="STRING" id="1794912.AXX12_16235"/>
<keyword evidence="4" id="KW-1185">Reference proteome</keyword>